<feature type="transmembrane region" description="Helical" evidence="5">
    <location>
        <begin position="7"/>
        <end position="28"/>
    </location>
</feature>
<dbReference type="RefSeq" id="WP_076094832.1">
    <property type="nucleotide sequence ID" value="NZ_MTHD01000003.1"/>
</dbReference>
<keyword evidence="3 5" id="KW-1133">Transmembrane helix</keyword>
<name>A0A1R1I571_9RHOO</name>
<evidence type="ECO:0000259" key="6">
    <source>
        <dbReference type="Pfam" id="PF13664"/>
    </source>
</evidence>
<feature type="transmembrane region" description="Helical" evidence="5">
    <location>
        <begin position="124"/>
        <end position="147"/>
    </location>
</feature>
<keyword evidence="8" id="KW-1185">Reference proteome</keyword>
<keyword evidence="2 5" id="KW-0812">Transmembrane</keyword>
<gene>
    <name evidence="7" type="ORF">BJN45_10165</name>
</gene>
<feature type="domain" description="TMEM205-like" evidence="6">
    <location>
        <begin position="12"/>
        <end position="108"/>
    </location>
</feature>
<sequence>MRRISEALYLFSITLWAGGLWAIGYLAAPVLFSQLGDRQLAGMVAGKLFALIGWIGLGAAAYLLVFLVGRWGARVFRLAGLWLVLLMAAMAAVQLFGIQPLMEQLKLDALPREVMESVLRDRFATWHGVSSILYLVQSVLGLWLVVWSGRGLR</sequence>
<accession>A0A1R1I571</accession>
<dbReference type="AlphaFoldDB" id="A0A1R1I571"/>
<reference evidence="7 8" key="1">
    <citation type="submission" date="2016-10" db="EMBL/GenBank/DDBJ databases">
        <title>Alkaliphiles isolated from bioreactors.</title>
        <authorList>
            <person name="Salah Z."/>
            <person name="Rout S.P."/>
            <person name="Humphreys P.N."/>
        </authorList>
    </citation>
    <scope>NUCLEOTIDE SEQUENCE [LARGE SCALE GENOMIC DNA]</scope>
    <source>
        <strain evidence="7 8">ZS02</strain>
    </source>
</reference>
<dbReference type="OrthoDB" id="5797290at2"/>
<evidence type="ECO:0000256" key="1">
    <source>
        <dbReference type="ARBA" id="ARBA00004370"/>
    </source>
</evidence>
<dbReference type="Pfam" id="PF13664">
    <property type="entry name" value="DUF4149"/>
    <property type="match status" value="1"/>
</dbReference>
<evidence type="ECO:0000256" key="2">
    <source>
        <dbReference type="ARBA" id="ARBA00022692"/>
    </source>
</evidence>
<keyword evidence="4 5" id="KW-0472">Membrane</keyword>
<evidence type="ECO:0000313" key="8">
    <source>
        <dbReference type="Proteomes" id="UP000187526"/>
    </source>
</evidence>
<evidence type="ECO:0000313" key="7">
    <source>
        <dbReference type="EMBL" id="OMG53780.1"/>
    </source>
</evidence>
<protein>
    <recommendedName>
        <fullName evidence="6">TMEM205-like domain-containing protein</fullName>
    </recommendedName>
</protein>
<dbReference type="Proteomes" id="UP000187526">
    <property type="component" value="Unassembled WGS sequence"/>
</dbReference>
<evidence type="ECO:0000256" key="4">
    <source>
        <dbReference type="ARBA" id="ARBA00023136"/>
    </source>
</evidence>
<dbReference type="InterPro" id="IPR025423">
    <property type="entry name" value="TMEM205-like"/>
</dbReference>
<feature type="transmembrane region" description="Helical" evidence="5">
    <location>
        <begin position="81"/>
        <end position="102"/>
    </location>
</feature>
<evidence type="ECO:0000256" key="5">
    <source>
        <dbReference type="SAM" id="Phobius"/>
    </source>
</evidence>
<organism evidence="7 8">
    <name type="scientific">Azonexus hydrophilus</name>
    <dbReference type="NCBI Taxonomy" id="418702"/>
    <lineage>
        <taxon>Bacteria</taxon>
        <taxon>Pseudomonadati</taxon>
        <taxon>Pseudomonadota</taxon>
        <taxon>Betaproteobacteria</taxon>
        <taxon>Rhodocyclales</taxon>
        <taxon>Azonexaceae</taxon>
        <taxon>Azonexus</taxon>
    </lineage>
</organism>
<feature type="transmembrane region" description="Helical" evidence="5">
    <location>
        <begin position="48"/>
        <end position="69"/>
    </location>
</feature>
<dbReference type="STRING" id="418702.BJN45_10165"/>
<comment type="caution">
    <text evidence="7">The sequence shown here is derived from an EMBL/GenBank/DDBJ whole genome shotgun (WGS) entry which is preliminary data.</text>
</comment>
<dbReference type="EMBL" id="MTHD01000003">
    <property type="protein sequence ID" value="OMG53780.1"/>
    <property type="molecule type" value="Genomic_DNA"/>
</dbReference>
<dbReference type="GO" id="GO:0016020">
    <property type="term" value="C:membrane"/>
    <property type="evidence" value="ECO:0007669"/>
    <property type="project" value="UniProtKB-SubCell"/>
</dbReference>
<comment type="subcellular location">
    <subcellularLocation>
        <location evidence="1">Membrane</location>
    </subcellularLocation>
</comment>
<evidence type="ECO:0000256" key="3">
    <source>
        <dbReference type="ARBA" id="ARBA00022989"/>
    </source>
</evidence>
<proteinExistence type="predicted"/>